<feature type="signal peptide" evidence="1">
    <location>
        <begin position="1"/>
        <end position="18"/>
    </location>
</feature>
<feature type="chain" id="PRO_5038578605" description="Outer membrane lipoprotein-sorting protein" evidence="1">
    <location>
        <begin position="19"/>
        <end position="184"/>
    </location>
</feature>
<protein>
    <recommendedName>
        <fullName evidence="4">Outer membrane lipoprotein-sorting protein</fullName>
    </recommendedName>
</protein>
<keyword evidence="1" id="KW-0732">Signal</keyword>
<dbReference type="STRING" id="1123282.SAMN02745823_01223"/>
<gene>
    <name evidence="2" type="ORF">SAMN02745823_01223</name>
</gene>
<keyword evidence="3" id="KW-1185">Reference proteome</keyword>
<dbReference type="Proteomes" id="UP000183995">
    <property type="component" value="Unassembled WGS sequence"/>
</dbReference>
<evidence type="ECO:0000256" key="1">
    <source>
        <dbReference type="SAM" id="SignalP"/>
    </source>
</evidence>
<sequence>MIPLMLLFLLSACSAAKSGGQELALDIRANLLKATKIDMTADVTANYDDRTYQFTLTYSGNADRGTVVISAPKEVAGLKAEVSVSGGTISYDGANLDTGPLTGDGLSPAEAVPVLISQWETGYISGCNYEKLGDDQALAVSTDVTETVSQRTWFDVKTQLPIRAELSDGGRLVIACVFKNAAVE</sequence>
<dbReference type="EMBL" id="FQXV01000003">
    <property type="protein sequence ID" value="SHH85805.1"/>
    <property type="molecule type" value="Genomic_DNA"/>
</dbReference>
<evidence type="ECO:0000313" key="2">
    <source>
        <dbReference type="EMBL" id="SHH85805.1"/>
    </source>
</evidence>
<evidence type="ECO:0000313" key="3">
    <source>
        <dbReference type="Proteomes" id="UP000183995"/>
    </source>
</evidence>
<name>A0A1M5WE68_9FIRM</name>
<accession>A0A1M5WE68</accession>
<organism evidence="2 3">
    <name type="scientific">Sporobacter termitidis DSM 10068</name>
    <dbReference type="NCBI Taxonomy" id="1123282"/>
    <lineage>
        <taxon>Bacteria</taxon>
        <taxon>Bacillati</taxon>
        <taxon>Bacillota</taxon>
        <taxon>Clostridia</taxon>
        <taxon>Eubacteriales</taxon>
        <taxon>Oscillospiraceae</taxon>
        <taxon>Sporobacter</taxon>
    </lineage>
</organism>
<reference evidence="2 3" key="1">
    <citation type="submission" date="2016-11" db="EMBL/GenBank/DDBJ databases">
        <authorList>
            <person name="Jaros S."/>
            <person name="Januszkiewicz K."/>
            <person name="Wedrychowicz H."/>
        </authorList>
    </citation>
    <scope>NUCLEOTIDE SEQUENCE [LARGE SCALE GENOMIC DNA]</scope>
    <source>
        <strain evidence="2 3">DSM 10068</strain>
    </source>
</reference>
<proteinExistence type="predicted"/>
<dbReference type="AlphaFoldDB" id="A0A1M5WE68"/>
<evidence type="ECO:0008006" key="4">
    <source>
        <dbReference type="Google" id="ProtNLM"/>
    </source>
</evidence>